<reference evidence="5" key="2">
    <citation type="submission" date="2002-03" db="EMBL/GenBank/DDBJ databases">
        <authorList>
            <consortium name="The Anopheles Genome Sequencing Consortium"/>
        </authorList>
    </citation>
    <scope>NUCLEOTIDE SEQUENCE</scope>
    <source>
        <strain evidence="5">PEST</strain>
    </source>
</reference>
<keyword evidence="1" id="KW-0106">Calcium</keyword>
<organism evidence="5">
    <name type="scientific">Anopheles gambiae</name>
    <name type="common">African malaria mosquito</name>
    <dbReference type="NCBI Taxonomy" id="7165"/>
    <lineage>
        <taxon>Eukaryota</taxon>
        <taxon>Metazoa</taxon>
        <taxon>Ecdysozoa</taxon>
        <taxon>Arthropoda</taxon>
        <taxon>Hexapoda</taxon>
        <taxon>Insecta</taxon>
        <taxon>Pterygota</taxon>
        <taxon>Neoptera</taxon>
        <taxon>Endopterygota</taxon>
        <taxon>Diptera</taxon>
        <taxon>Nematocera</taxon>
        <taxon>Culicoidea</taxon>
        <taxon>Culicidae</taxon>
        <taxon>Anophelinae</taxon>
        <taxon>Anopheles</taxon>
    </lineage>
</organism>
<feature type="domain" description="EF-hand" evidence="4">
    <location>
        <begin position="159"/>
        <end position="194"/>
    </location>
</feature>
<feature type="region of interest" description="Disordered" evidence="2">
    <location>
        <begin position="513"/>
        <end position="550"/>
    </location>
</feature>
<dbReference type="PROSITE" id="PS50031">
    <property type="entry name" value="EH"/>
    <property type="match status" value="3"/>
</dbReference>
<dbReference type="SUPFAM" id="SSF57997">
    <property type="entry name" value="Tropomyosin"/>
    <property type="match status" value="1"/>
</dbReference>
<dbReference type="PhylomeDB" id="Q7PVT4"/>
<proteinExistence type="predicted"/>
<evidence type="ECO:0000256" key="2">
    <source>
        <dbReference type="SAM" id="MobiDB-lite"/>
    </source>
</evidence>
<dbReference type="VEuPathDB" id="VectorBase:AGAP009189"/>
<dbReference type="EMBL" id="AAAB01008984">
    <property type="protein sequence ID" value="EAA14689.4"/>
    <property type="molecule type" value="Genomic_DNA"/>
</dbReference>
<dbReference type="SMART" id="SM00027">
    <property type="entry name" value="EH"/>
    <property type="match status" value="3"/>
</dbReference>
<dbReference type="PROSITE" id="PS00018">
    <property type="entry name" value="EF_HAND_1"/>
    <property type="match status" value="2"/>
</dbReference>
<dbReference type="HOGENOM" id="CLU_007270_1_1_1"/>
<evidence type="ECO:0000256" key="1">
    <source>
        <dbReference type="ARBA" id="ARBA00022837"/>
    </source>
</evidence>
<dbReference type="AlphaFoldDB" id="Q7PVT4"/>
<feature type="compositionally biased region" description="Polar residues" evidence="2">
    <location>
        <begin position="1037"/>
        <end position="1047"/>
    </location>
</feature>
<dbReference type="InterPro" id="IPR000261">
    <property type="entry name" value="EH_dom"/>
</dbReference>
<dbReference type="Gene3D" id="1.20.5.170">
    <property type="match status" value="1"/>
</dbReference>
<dbReference type="Pfam" id="PF12763">
    <property type="entry name" value="EH"/>
    <property type="match status" value="3"/>
</dbReference>
<dbReference type="Gene3D" id="1.10.238.10">
    <property type="entry name" value="EF-hand"/>
    <property type="match status" value="3"/>
</dbReference>
<feature type="compositionally biased region" description="Pro residues" evidence="2">
    <location>
        <begin position="760"/>
        <end position="787"/>
    </location>
</feature>
<feature type="compositionally biased region" description="Low complexity" evidence="2">
    <location>
        <begin position="1017"/>
        <end position="1036"/>
    </location>
</feature>
<dbReference type="InterPro" id="IPR018247">
    <property type="entry name" value="EF_Hand_1_Ca_BS"/>
</dbReference>
<evidence type="ECO:0000313" key="5">
    <source>
        <dbReference type="EMBL" id="EAA14689.4"/>
    </source>
</evidence>
<feature type="region of interest" description="Disordered" evidence="2">
    <location>
        <begin position="746"/>
        <end position="789"/>
    </location>
</feature>
<reference evidence="5" key="4">
    <citation type="journal article" date="2007" name="Genome Biol.">
        <title>Update of the Anopheles gambiae PEST genome assembly.</title>
        <authorList>
            <person name="Sharakhova M.V."/>
            <person name="Hammond M.P."/>
            <person name="Lobo N.F."/>
            <person name="Krzywinski J."/>
            <person name="Unger M.F."/>
            <person name="Hillenmeyer M.E."/>
            <person name="Bruggner R.V."/>
            <person name="Birney E."/>
            <person name="Collins F.H."/>
        </authorList>
    </citation>
    <scope>NUCLEOTIDE SEQUENCE</scope>
    <source>
        <strain evidence="5">PEST</strain>
    </source>
</reference>
<evidence type="ECO:0000259" key="4">
    <source>
        <dbReference type="PROSITE" id="PS50222"/>
    </source>
</evidence>
<comment type="caution">
    <text evidence="5">The sequence shown here is derived from an EMBL/GenBank/DDBJ whole genome shotgun (WGS) entry which is preliminary data.</text>
</comment>
<dbReference type="SUPFAM" id="SSF47473">
    <property type="entry name" value="EF-hand"/>
    <property type="match status" value="3"/>
</dbReference>
<dbReference type="CDD" id="cd00052">
    <property type="entry name" value="EH"/>
    <property type="match status" value="3"/>
</dbReference>
<sequence>INPRHLQIAGDHILIYEAYYKQLDPKEANEIGALDAAKFLKKSGLSDVVLSRIWDLSDPNGKGFLTKEGFFVSLKLIGLAQEGSEINLKNIYNVLSKPPKVGDLPKVPAQVKLLPVESTDWSMKPEKRQQYEQLFDSLGPMNGLLPGAKVRMTLMNSKLPVETLGRIWDLADQDRDGSLDKHEFCVAMHLVYEALDKRAIPAMLPPQLQRNYAPHPPQNGGGFDAFGGGAADGAGGFVANFPSDIAPPPVVPPLPAALARPPPMTAPVIPPVPMGLGGVPLVSAPAPPIEVTSWVVSPLERCKYEEIFNKSDTDRDGLVSGLEIKDVFLQSGVAQNKLAHIWALCDTNQSGKLKLEEFCLAMWFVDRAKKGIDPPQALAPNMVPPSLRKSSLIQAQEPPQPTYSNPELEMISKEIDELAKERRLLEQEVAQKEADVRIKGGELRSLQSELDTLTATLKQLENQKGEAQKRLDDLKNQVIDVDQALLEVACSIDEARQQVTKIREQCQKQEATLKEQEGELDSRRSELQKLRDEEQSLEKEYNTSTKEVDRLTSQLQDTQLEISQVKAMVTQIQEYQRQMTDALSMFRSAIESNDPILVSDYSLKIEPEFREAKQALEEKEVENANKRDPFGDNRSNGFGAGEPAETGFGDDFKSSNGFATQFDVGSNGGFHGGTAAAGGFGENGFGAFGAKAPSHAIGGGAADPFGSSAAADPFGDRKGSGSVAAEPAKDEFGCDPFAILHAPTTAGQALSPSPSKSVAPPRPESPSPALPPKKAKQPPPRPAPPRPMQVILPLGSRACVCIELILECTTRLHTSARAPSPKCTATHCKTLEIIPYPPAPIINHVLLAILPLLTRICSIYTTTQIVQNLKPVTSQTLQQASPSSFASSGTAFGSNRSLTGSSSNAATLGSMLPAMGAAAPVTPTATITIEAATPPTPAAASVVRSVVVTPVAQFASSSAAPTPVPVADFADDPFKDYRYEDPFNIEDPFADTEDDDKQLDELFKGVRISGDGANTPVLNNNKLNNTTSRLNNNNTLSPIGTTTKSPFTSDPFDAFNDNFSKNTNQTDGPASLFGAFGNGDGGDALAKPTGDDSLFDAFRATTGSSTTSPTTVPPTGASSTGTTALMMLKSFEDEFSKMDAANVLNNNLTTSSGSNNEFDAKFDDAFSAFGTGASSTINSSSSNGARYGAAFGATLPPPAAKSFKPNGGPSTTGSLKRPDGSADPPKVLERFNADYSKGETFDADLEAVLQRSLVEK</sequence>
<dbReference type="PANTHER" id="PTHR11216:SF176">
    <property type="entry name" value="EPIDERMAL GROWTH FACTOR RECEPTOR PATHWAY SUBSTRATE CLONE 15, ISOFORM A"/>
    <property type="match status" value="1"/>
</dbReference>
<feature type="domain" description="EH" evidence="3">
    <location>
        <begin position="127"/>
        <end position="208"/>
    </location>
</feature>
<gene>
    <name evidence="5" type="ORF">AgaP_AGAP009189</name>
</gene>
<feature type="region of interest" description="Disordered" evidence="2">
    <location>
        <begin position="1198"/>
        <end position="1228"/>
    </location>
</feature>
<dbReference type="PROSITE" id="PS50222">
    <property type="entry name" value="EF_HAND_2"/>
    <property type="match status" value="2"/>
</dbReference>
<protein>
    <submittedName>
        <fullName evidence="5">AGAP009189-PA</fullName>
    </submittedName>
</protein>
<feature type="region of interest" description="Disordered" evidence="2">
    <location>
        <begin position="1017"/>
        <end position="1047"/>
    </location>
</feature>
<feature type="compositionally biased region" description="Polar residues" evidence="2">
    <location>
        <begin position="746"/>
        <end position="756"/>
    </location>
</feature>
<accession>Q7PVT4</accession>
<feature type="region of interest" description="Disordered" evidence="2">
    <location>
        <begin position="708"/>
        <end position="727"/>
    </location>
</feature>
<name>Q7PVT4_ANOGA</name>
<dbReference type="VEuPathDB" id="VectorBase:AGAMI1_004409"/>
<evidence type="ECO:0000259" key="3">
    <source>
        <dbReference type="PROSITE" id="PS50031"/>
    </source>
</evidence>
<feature type="domain" description="EH" evidence="3">
    <location>
        <begin position="300"/>
        <end position="389"/>
    </location>
</feature>
<dbReference type="GO" id="GO:0005509">
    <property type="term" value="F:calcium ion binding"/>
    <property type="evidence" value="ECO:0007669"/>
    <property type="project" value="InterPro"/>
</dbReference>
<feature type="domain" description="EH" evidence="3">
    <location>
        <begin position="16"/>
        <end position="85"/>
    </location>
</feature>
<feature type="region of interest" description="Disordered" evidence="2">
    <location>
        <begin position="1102"/>
        <end position="1121"/>
    </location>
</feature>
<dbReference type="STRING" id="7165.Q7PVT4"/>
<dbReference type="InterPro" id="IPR011992">
    <property type="entry name" value="EF-hand-dom_pair"/>
</dbReference>
<dbReference type="PANTHER" id="PTHR11216">
    <property type="entry name" value="EH DOMAIN"/>
    <property type="match status" value="1"/>
</dbReference>
<reference evidence="5" key="3">
    <citation type="journal article" date="2004" name="Trends Parasitol.">
        <title>The Anopheles gambiae genome: an update.</title>
        <authorList>
            <person name="Mongin E."/>
            <person name="Louis C."/>
            <person name="Holt R.A."/>
            <person name="Birney E."/>
            <person name="Collins F.H."/>
        </authorList>
    </citation>
    <scope>NUCLEOTIDE SEQUENCE</scope>
    <source>
        <strain evidence="5">PEST</strain>
    </source>
</reference>
<feature type="non-terminal residue" evidence="5">
    <location>
        <position position="1"/>
    </location>
</feature>
<dbReference type="InterPro" id="IPR002048">
    <property type="entry name" value="EF_hand_dom"/>
</dbReference>
<feature type="compositionally biased region" description="Basic and acidic residues" evidence="2">
    <location>
        <begin position="1216"/>
        <end position="1228"/>
    </location>
</feature>
<reference evidence="5" key="1">
    <citation type="journal article" date="2002" name="Science">
        <title>The genome sequence of the malaria mosquito Anopheles gambiae.</title>
        <authorList>
            <person name="Holt R.A."/>
            <person name="Subramanian G.M."/>
            <person name="Halpern A."/>
            <person name="Sutton G.G."/>
            <person name="Charlab R."/>
            <person name="Nusskern D.R."/>
            <person name="Wincker P."/>
            <person name="Clark A.G."/>
            <person name="Ribeiro J.M."/>
            <person name="Wides R."/>
            <person name="Salzberg S.L."/>
            <person name="Loftus B."/>
            <person name="Yandell M."/>
            <person name="Majoros W.H."/>
            <person name="Rusch D.B."/>
            <person name="Lai Z."/>
            <person name="Kraft C.L."/>
            <person name="Abril J.F."/>
            <person name="Anthouard V."/>
            <person name="Arensburger P."/>
            <person name="Atkinson P.W."/>
            <person name="Baden H."/>
            <person name="de Berardinis V."/>
            <person name="Baldwin D."/>
            <person name="Benes V."/>
            <person name="Biedler J."/>
            <person name="Blass C."/>
            <person name="Bolanos R."/>
            <person name="Boscus D."/>
            <person name="Barnstead M."/>
            <person name="Cai S."/>
            <person name="Center A."/>
            <person name="Chaturverdi K."/>
            <person name="Christophides G.K."/>
            <person name="Chrystal M.A."/>
            <person name="Clamp M."/>
            <person name="Cravchik A."/>
            <person name="Curwen V."/>
            <person name="Dana A."/>
            <person name="Delcher A."/>
            <person name="Dew I."/>
            <person name="Evans C.A."/>
            <person name="Flanigan M."/>
            <person name="Grundschober-Freimoser A."/>
            <person name="Friedli L."/>
            <person name="Gu Z."/>
            <person name="Guan P."/>
            <person name="Guigo R."/>
            <person name="Hillenmeyer M.E."/>
            <person name="Hladun S.L."/>
            <person name="Hogan J.R."/>
            <person name="Hong Y.S."/>
            <person name="Hoover J."/>
            <person name="Jaillon O."/>
            <person name="Ke Z."/>
            <person name="Kodira C."/>
            <person name="Kokoza E."/>
            <person name="Koutsos A."/>
            <person name="Letunic I."/>
            <person name="Levitsky A."/>
            <person name="Liang Y."/>
            <person name="Lin J.J."/>
            <person name="Lobo N.F."/>
            <person name="Lopez J.R."/>
            <person name="Malek J.A."/>
            <person name="McIntosh T.C."/>
            <person name="Meister S."/>
            <person name="Miller J."/>
            <person name="Mobarry C."/>
            <person name="Mongin E."/>
            <person name="Murphy S.D."/>
            <person name="O'Brochta D.A."/>
            <person name="Pfannkoch C."/>
            <person name="Qi R."/>
            <person name="Regier M.A."/>
            <person name="Remington K."/>
            <person name="Shao H."/>
            <person name="Sharakhova M.V."/>
            <person name="Sitter C.D."/>
            <person name="Shetty J."/>
            <person name="Smith T.J."/>
            <person name="Strong R."/>
            <person name="Sun J."/>
            <person name="Thomasova D."/>
            <person name="Ton L.Q."/>
            <person name="Topalis P."/>
            <person name="Tu Z."/>
            <person name="Unger M.F."/>
            <person name="Walenz B."/>
            <person name="Wang A."/>
            <person name="Wang J."/>
            <person name="Wang M."/>
            <person name="Wang X."/>
            <person name="Woodford K.J."/>
            <person name="Wortman J.R."/>
            <person name="Wu M."/>
            <person name="Yao A."/>
            <person name="Zdobnov E.M."/>
            <person name="Zhang H."/>
            <person name="Zhao Q."/>
            <person name="Zhao S."/>
            <person name="Zhu S.C."/>
            <person name="Zhimulev I."/>
            <person name="Coluzzi M."/>
            <person name="della Torre A."/>
            <person name="Roth C.W."/>
            <person name="Louis C."/>
            <person name="Kalush F."/>
            <person name="Mural R.J."/>
            <person name="Myers E.W."/>
            <person name="Adams M.D."/>
            <person name="Smith H.O."/>
            <person name="Broder S."/>
            <person name="Gardner M.J."/>
            <person name="Fraser C.M."/>
            <person name="Birney E."/>
            <person name="Bork P."/>
            <person name="Brey P.T."/>
            <person name="Venter J.C."/>
            <person name="Weissenbach J."/>
            <person name="Kafatos F.C."/>
            <person name="Collins F.H."/>
            <person name="Hoffman S.L."/>
        </authorList>
    </citation>
    <scope>NUCLEOTIDE SEQUENCE [LARGE SCALE GENOMIC DNA]</scope>
    <source>
        <strain evidence="5">PEST</strain>
    </source>
</reference>
<feature type="domain" description="EF-hand" evidence="4">
    <location>
        <begin position="303"/>
        <end position="334"/>
    </location>
</feature>
<dbReference type="SMART" id="SM00054">
    <property type="entry name" value="EFh"/>
    <property type="match status" value="4"/>
</dbReference>
<reference evidence="5" key="5">
    <citation type="submission" date="2011-05" db="EMBL/GenBank/DDBJ databases">
        <authorList>
            <consortium name="VectorBase"/>
        </authorList>
    </citation>
    <scope>NUCLEOTIDE SEQUENCE</scope>
    <source>
        <strain evidence="5">PEST</strain>
    </source>
</reference>